<evidence type="ECO:0008006" key="3">
    <source>
        <dbReference type="Google" id="ProtNLM"/>
    </source>
</evidence>
<name>A0A1C4TYJ2_9ACTN</name>
<dbReference type="RefSeq" id="WP_091274494.1">
    <property type="nucleotide sequence ID" value="NZ_FMCW01000001.1"/>
</dbReference>
<dbReference type="SUPFAM" id="SSF53335">
    <property type="entry name" value="S-adenosyl-L-methionine-dependent methyltransferases"/>
    <property type="match status" value="1"/>
</dbReference>
<dbReference type="Gene3D" id="3.40.50.150">
    <property type="entry name" value="Vaccinia Virus protein VP39"/>
    <property type="match status" value="1"/>
</dbReference>
<dbReference type="EMBL" id="FMCW01000001">
    <property type="protein sequence ID" value="SCE64503.1"/>
    <property type="molecule type" value="Genomic_DNA"/>
</dbReference>
<dbReference type="InterPro" id="IPR029063">
    <property type="entry name" value="SAM-dependent_MTases_sf"/>
</dbReference>
<dbReference type="AlphaFoldDB" id="A0A1C4TYJ2"/>
<protein>
    <recommendedName>
        <fullName evidence="3">Methyltransferase domain-containing protein</fullName>
    </recommendedName>
</protein>
<gene>
    <name evidence="1" type="ORF">GA0070558_101217</name>
</gene>
<reference evidence="1 2" key="1">
    <citation type="submission" date="2016-06" db="EMBL/GenBank/DDBJ databases">
        <authorList>
            <person name="Kjaerup R.B."/>
            <person name="Dalgaard T.S."/>
            <person name="Juul-Madsen H.R."/>
        </authorList>
    </citation>
    <scope>NUCLEOTIDE SEQUENCE [LARGE SCALE GENOMIC DNA]</scope>
    <source>
        <strain evidence="1 2">DSM 45626</strain>
    </source>
</reference>
<dbReference type="Proteomes" id="UP000199375">
    <property type="component" value="Unassembled WGS sequence"/>
</dbReference>
<organism evidence="1 2">
    <name type="scientific">Micromonospora haikouensis</name>
    <dbReference type="NCBI Taxonomy" id="686309"/>
    <lineage>
        <taxon>Bacteria</taxon>
        <taxon>Bacillati</taxon>
        <taxon>Actinomycetota</taxon>
        <taxon>Actinomycetes</taxon>
        <taxon>Micromonosporales</taxon>
        <taxon>Micromonosporaceae</taxon>
        <taxon>Micromonospora</taxon>
    </lineage>
</organism>
<sequence>MTRRSLAGRARGLILRTAPGIPRSRREARTSLEALATLRGQGWHRSVGAAPVDGEGRPLPWLSYSAVRWLDEVLHPGVRVFEYGSGSSTSWFAWPGRVGEIVSVEHDAAWFAQLPQPANGEIRHVPCADGWWDGSADSPYVTAIADGAPWDVVVIDGASRTVCARVAPKYLAPSGLVVLDDTDLATTDPAAAELAAHGLGRLDLWGFKPGVQRMTCTSVFSWDFNHWLLPGPAHHHTR</sequence>
<evidence type="ECO:0000313" key="2">
    <source>
        <dbReference type="Proteomes" id="UP000199375"/>
    </source>
</evidence>
<proteinExistence type="predicted"/>
<evidence type="ECO:0000313" key="1">
    <source>
        <dbReference type="EMBL" id="SCE64503.1"/>
    </source>
</evidence>
<accession>A0A1C4TYJ2</accession>